<protein>
    <submittedName>
        <fullName evidence="2">Uncharacterized protein</fullName>
    </submittedName>
</protein>
<dbReference type="VEuPathDB" id="FungiDB:BD410DRAFT_808999"/>
<evidence type="ECO:0000313" key="3">
    <source>
        <dbReference type="Proteomes" id="UP000294933"/>
    </source>
</evidence>
<name>A0A4Y7PJT9_9AGAM</name>
<evidence type="ECO:0000256" key="1">
    <source>
        <dbReference type="SAM" id="MobiDB-lite"/>
    </source>
</evidence>
<dbReference type="Proteomes" id="UP000294933">
    <property type="component" value="Unassembled WGS sequence"/>
</dbReference>
<organism evidence="2 3">
    <name type="scientific">Rickenella mellea</name>
    <dbReference type="NCBI Taxonomy" id="50990"/>
    <lineage>
        <taxon>Eukaryota</taxon>
        <taxon>Fungi</taxon>
        <taxon>Dikarya</taxon>
        <taxon>Basidiomycota</taxon>
        <taxon>Agaricomycotina</taxon>
        <taxon>Agaricomycetes</taxon>
        <taxon>Hymenochaetales</taxon>
        <taxon>Rickenellaceae</taxon>
        <taxon>Rickenella</taxon>
    </lineage>
</organism>
<reference evidence="2 3" key="1">
    <citation type="submission" date="2018-06" db="EMBL/GenBank/DDBJ databases">
        <title>A transcriptomic atlas of mushroom development highlights an independent origin of complex multicellularity.</title>
        <authorList>
            <consortium name="DOE Joint Genome Institute"/>
            <person name="Krizsan K."/>
            <person name="Almasi E."/>
            <person name="Merenyi Z."/>
            <person name="Sahu N."/>
            <person name="Viragh M."/>
            <person name="Koszo T."/>
            <person name="Mondo S."/>
            <person name="Kiss B."/>
            <person name="Balint B."/>
            <person name="Kues U."/>
            <person name="Barry K."/>
            <person name="Hegedus J.C."/>
            <person name="Henrissat B."/>
            <person name="Johnson J."/>
            <person name="Lipzen A."/>
            <person name="Ohm R."/>
            <person name="Nagy I."/>
            <person name="Pangilinan J."/>
            <person name="Yan J."/>
            <person name="Xiong Y."/>
            <person name="Grigoriev I.V."/>
            <person name="Hibbett D.S."/>
            <person name="Nagy L.G."/>
        </authorList>
    </citation>
    <scope>NUCLEOTIDE SEQUENCE [LARGE SCALE GENOMIC DNA]</scope>
    <source>
        <strain evidence="2 3">SZMC22713</strain>
    </source>
</reference>
<proteinExistence type="predicted"/>
<dbReference type="EMBL" id="ML170279">
    <property type="protein sequence ID" value="TDL15326.1"/>
    <property type="molecule type" value="Genomic_DNA"/>
</dbReference>
<dbReference type="AlphaFoldDB" id="A0A4Y7PJT9"/>
<keyword evidence="3" id="KW-1185">Reference proteome</keyword>
<gene>
    <name evidence="2" type="ORF">BD410DRAFT_808999</name>
</gene>
<evidence type="ECO:0000313" key="2">
    <source>
        <dbReference type="EMBL" id="TDL15326.1"/>
    </source>
</evidence>
<feature type="region of interest" description="Disordered" evidence="1">
    <location>
        <begin position="77"/>
        <end position="97"/>
    </location>
</feature>
<accession>A0A4Y7PJT9</accession>
<sequence length="183" mass="20910">MRPSYLINILELLLQWDKSRLHSATPRQPGISSAPSSYRSLVYGAEQRWWVWTPAVLAESSCAHWWRRRTWDTDQKPRGLENPLATEPYPQMHGSGAPDHEMRHAWQRGHDEGNYLLSQNLWCWRSFNAKAILHRSSNAFCVGSEQLSTLPYGNERDLRGADISIPCCAAVKNSLDCYNAKVG</sequence>